<protein>
    <recommendedName>
        <fullName evidence="3">SGNH hydrolase-type esterase domain-containing protein</fullName>
    </recommendedName>
</protein>
<dbReference type="CDD" id="cd00229">
    <property type="entry name" value="SGNH_hydrolase"/>
    <property type="match status" value="1"/>
</dbReference>
<dbReference type="Proteomes" id="UP001153404">
    <property type="component" value="Unassembled WGS sequence"/>
</dbReference>
<proteinExistence type="predicted"/>
<dbReference type="PANTHER" id="PTHR34407:SF1">
    <property type="entry name" value="SGNH HYDROLASE-TYPE ESTERASE DOMAIN-CONTAINING PROTEIN"/>
    <property type="match status" value="1"/>
</dbReference>
<evidence type="ECO:0008006" key="3">
    <source>
        <dbReference type="Google" id="ProtNLM"/>
    </source>
</evidence>
<dbReference type="InterPro" id="IPR036514">
    <property type="entry name" value="SGNH_hydro_sf"/>
</dbReference>
<dbReference type="EMBL" id="JAPDIA010000009">
    <property type="protein sequence ID" value="MDG0813950.1"/>
    <property type="molecule type" value="Genomic_DNA"/>
</dbReference>
<dbReference type="PANTHER" id="PTHR34407">
    <property type="entry name" value="EXPRESSED PROTEIN"/>
    <property type="match status" value="1"/>
</dbReference>
<evidence type="ECO:0000313" key="2">
    <source>
        <dbReference type="Proteomes" id="UP001153404"/>
    </source>
</evidence>
<keyword evidence="2" id="KW-1185">Reference proteome</keyword>
<gene>
    <name evidence="1" type="ORF">OMP40_35175</name>
</gene>
<dbReference type="AlphaFoldDB" id="A0A9X4KZW5"/>
<dbReference type="SUPFAM" id="SSF52266">
    <property type="entry name" value="SGNH hydrolase"/>
    <property type="match status" value="1"/>
</dbReference>
<dbReference type="Gene3D" id="3.40.50.1110">
    <property type="entry name" value="SGNH hydrolase"/>
    <property type="match status" value="1"/>
</dbReference>
<name>A0A9X4KZW5_9BACL</name>
<dbReference type="RefSeq" id="WP_277538464.1">
    <property type="nucleotide sequence ID" value="NZ_JAPDIA010000009.1"/>
</dbReference>
<accession>A0A9X4KZW5</accession>
<comment type="caution">
    <text evidence="1">The sequence shown here is derived from an EMBL/GenBank/DDBJ whole genome shotgun (WGS) entry which is preliminary data.</text>
</comment>
<organism evidence="1 2">
    <name type="scientific">Cohnella rhizosphaerae</name>
    <dbReference type="NCBI Taxonomy" id="1457232"/>
    <lineage>
        <taxon>Bacteria</taxon>
        <taxon>Bacillati</taxon>
        <taxon>Bacillota</taxon>
        <taxon>Bacilli</taxon>
        <taxon>Bacillales</taxon>
        <taxon>Paenibacillaceae</taxon>
        <taxon>Cohnella</taxon>
    </lineage>
</organism>
<sequence>MTAVHNHRRGLRRTIECIERGELTIGFLGGSITDGRARQNWPEPVIAWFVDCFPGLKVNVENAAIGATASNLAAFRCERDIIRRGCDLVFIEYAVNDQGLPAARRMRAREGLLRQLLSGGRSRHRDRLCVRARLVCGYDERRIAPVGRRIRTARRALRHRLRLDGNACRWRSDERRDELGGMAAGRTSSVRPGGSLSYAQSVTSFLNRELLDAPDPGGAYAWPERPAPLDTDLWEHVSLLDFSLIERQGPWTVRRCLNNPWIDRTLETAAVGARLAFTFTGRGLALGFDYGKASSEYMIRLDGDEWTTTRRDRPDWCGNDGVFWTDVVSDDLPAGKHRCELVVVHGDRPECKGTNFRLGLIGIIQ</sequence>
<reference evidence="1" key="1">
    <citation type="submission" date="2022-10" db="EMBL/GenBank/DDBJ databases">
        <title>Comparative genomic analysis of Cohnella hashimotonis sp. nov., isolated from the International Space Station.</title>
        <authorList>
            <person name="Simpson A."/>
            <person name="Venkateswaran K."/>
        </authorList>
    </citation>
    <scope>NUCLEOTIDE SEQUENCE</scope>
    <source>
        <strain evidence="1">DSM 28161</strain>
    </source>
</reference>
<evidence type="ECO:0000313" key="1">
    <source>
        <dbReference type="EMBL" id="MDG0813950.1"/>
    </source>
</evidence>